<organism evidence="2 3">
    <name type="scientific">Plasmodium yoelii 17X</name>
    <dbReference type="NCBI Taxonomy" id="1323249"/>
    <lineage>
        <taxon>Eukaryota</taxon>
        <taxon>Sar</taxon>
        <taxon>Alveolata</taxon>
        <taxon>Apicomplexa</taxon>
        <taxon>Aconoidasida</taxon>
        <taxon>Haemosporida</taxon>
        <taxon>Plasmodiidae</taxon>
        <taxon>Plasmodium</taxon>
        <taxon>Plasmodium (Vinckeia)</taxon>
    </lineage>
</organism>
<dbReference type="PROSITE" id="PS51286">
    <property type="entry name" value="RAP"/>
    <property type="match status" value="1"/>
</dbReference>
<dbReference type="InterPro" id="IPR013584">
    <property type="entry name" value="RAP"/>
</dbReference>
<keyword evidence="3" id="KW-1185">Reference proteome</keyword>
<evidence type="ECO:0000259" key="1">
    <source>
        <dbReference type="PROSITE" id="PS51286"/>
    </source>
</evidence>
<feature type="domain" description="RAP" evidence="1">
    <location>
        <begin position="1223"/>
        <end position="1294"/>
    </location>
</feature>
<protein>
    <recommendedName>
        <fullName evidence="1">RAP domain-containing protein</fullName>
    </recommendedName>
</protein>
<dbReference type="EMBL" id="KI635759">
    <property type="protein sequence ID" value="ETB60644.1"/>
    <property type="molecule type" value="Genomic_DNA"/>
</dbReference>
<evidence type="ECO:0000313" key="2">
    <source>
        <dbReference type="EMBL" id="ETB60644.1"/>
    </source>
</evidence>
<evidence type="ECO:0000313" key="3">
    <source>
        <dbReference type="Proteomes" id="UP000018538"/>
    </source>
</evidence>
<gene>
    <name evidence="2" type="ORF">YYC_02268</name>
</gene>
<sequence>MKKISVSNYLKSTKLYNSHVKITETIVGKISCLCKYYNGYNRRENNNLNLLHDDIIYDVSGKGRSKVSNKNSKDDKLILKNKVINLINGVKNVDDKNENIKNNKLVCQNFIDIIFILQKNLNILFGLKEKYVIGFIWSFSKIINYFEKKKNIEKNIIFNFKYLFIHIVNTIIKHDNILSKKNNDIDIRQFLFSILSIKFDYTNIKDIQNLKLLNSNQFYNYILNNVSLNYGNKSGQNQIYVNDSIPFKLLQNEKKNNISIENYIQHSTNKYIKKNINLSIKNQKKYNHPNMTQDSTPNDLLYIFECNMFKNNFINVQKFIINKLNEIPLDIKIIINFFELSQKNMCVEIKNSFNHILLNKFKEKNYISKFSIFELCRYINILVNYNVQIFNNNVIPSIISTIMYDQIYFVNNQVCNYNLILLGNNILLNDNNSINHQMINKKYEHLSDTNSNNYSKWNTWLYDGTKRDISSLIRDFSRMKIINKNLYYILIECFFFKINYTKNIDTNIGSYVAEQIDTHNKTKQNCINNLSDKKGDHIIYPHLNEKNNNVNNNASKKKNDNFYHTEDCNHKIGEKYKMSTFEENQRNDNLFISNFKKEKGNKKIYVPNLNDSNDRKKKIFYSPNICTFNINHDMRNIVDILISLANVNYYYDKFINFFIYEIIKNEKNNLFFFNTKNMSNVILVVRSLLILGYNDLSIFDNLLNFIIENNKCIEIKQIIMIYYSIYCYIVKAHEKRGIKYYGNDNFLFYTFSSDSSKKNNLYNDKFDDFMKEENVESQYSEYNEPNITNITNASNKVIESSVELSILKKKCFNYLYKFTDIIFSRKEEIDSMQGLSNFLFALSNSINNISKKDYDYFYKKFWSIFKLKDQQYIHLETILQIFLSHYRNNIFHQNLMLYLLNVLISSTNVDIHNLSTILYISYHFNIINKSLFDFTIHKLFKEIKSIEQMKTVNLENINNWGAIDMVQTTTQHNLDTTPKIGNNVSSVCSNNVSSVCSNNVSSVCSNNVSSVCSNNVSSVDTDNINSGDSSDGKGAGPDQANPGTQTYNNLESCLIEDWQFRNTPNNLSNECNKEDLEKTILKCVWSLSLCNWFLESHLITFLKMCILLKKIFKYKKFLKDEEYNMIYQISLSLNLYYKKNKHIFVLNKITTNIPITFFIPFNIIKESIRRKFALGSKQTNISSFQYKISSYFNKKKIMHKSEYSLKHGLIVDFLVFKNGNPYLLIEIDGIYHYNISNDPSKYEIIYNDMPLLKNGKTIFRNNVLNILYNYKFVEIPWFSLLQSRSIKKLEKYIQ</sequence>
<reference evidence="2 3" key="1">
    <citation type="submission" date="2013-11" db="EMBL/GenBank/DDBJ databases">
        <title>The Genome Sequence of Plasmodium yoelii 17X.</title>
        <authorList>
            <consortium name="The Broad Institute Genomics Platform"/>
            <consortium name="The Broad Institute Genome Sequencing Center for Infectious Disease"/>
            <person name="Neafsey D."/>
            <person name="Adams J."/>
            <person name="Walker B."/>
            <person name="Young S.K."/>
            <person name="Zeng Q."/>
            <person name="Gargeya S."/>
            <person name="Fitzgerald M."/>
            <person name="Haas B."/>
            <person name="Abouelleil A."/>
            <person name="Alvarado L."/>
            <person name="Chapman S.B."/>
            <person name="Gainer-Dewar J."/>
            <person name="Goldberg J."/>
            <person name="Griggs A."/>
            <person name="Gujja S."/>
            <person name="Hansen M."/>
            <person name="Howarth C."/>
            <person name="Imamovic A."/>
            <person name="Ireland A."/>
            <person name="Larimer J."/>
            <person name="McCowan C."/>
            <person name="Murphy C."/>
            <person name="Pearson M."/>
            <person name="Poon T.W."/>
            <person name="Priest M."/>
            <person name="Roberts A."/>
            <person name="Saif S."/>
            <person name="Shea T."/>
            <person name="Sykes S."/>
            <person name="Wortman J."/>
            <person name="Nusbaum C."/>
            <person name="Birren B."/>
        </authorList>
    </citation>
    <scope>NUCLEOTIDE SEQUENCE [LARGE SCALE GENOMIC DNA]</scope>
    <source>
        <strain evidence="2 3">17X</strain>
    </source>
</reference>
<name>V7PMK9_PLAYE</name>
<dbReference type="OrthoDB" id="392568at2759"/>
<accession>V7PMK9</accession>
<proteinExistence type="predicted"/>
<dbReference type="Proteomes" id="UP000018538">
    <property type="component" value="Unassembled WGS sequence"/>
</dbReference>